<dbReference type="InterPro" id="IPR006726">
    <property type="entry name" value="PHBA_efflux_AaeB/fusaric-R"/>
</dbReference>
<evidence type="ECO:0000256" key="4">
    <source>
        <dbReference type="ARBA" id="ARBA00022692"/>
    </source>
</evidence>
<protein>
    <submittedName>
        <fullName evidence="8">FUSC family protein</fullName>
    </submittedName>
</protein>
<dbReference type="PANTHER" id="PTHR30509">
    <property type="entry name" value="P-HYDROXYBENZOIC ACID EFFLUX PUMP SUBUNIT-RELATED"/>
    <property type="match status" value="1"/>
</dbReference>
<dbReference type="KEGG" id="lck:HN018_12630"/>
<feature type="transmembrane region" description="Helical" evidence="7">
    <location>
        <begin position="354"/>
        <end position="376"/>
    </location>
</feature>
<evidence type="ECO:0000256" key="3">
    <source>
        <dbReference type="ARBA" id="ARBA00022475"/>
    </source>
</evidence>
<dbReference type="EMBL" id="CP053708">
    <property type="protein sequence ID" value="QKE90777.1"/>
    <property type="molecule type" value="Genomic_DNA"/>
</dbReference>
<comment type="subcellular location">
    <subcellularLocation>
        <location evidence="1">Cell membrane</location>
        <topology evidence="1">Multi-pass membrane protein</topology>
    </subcellularLocation>
</comment>
<evidence type="ECO:0000313" key="9">
    <source>
        <dbReference type="Proteomes" id="UP000500767"/>
    </source>
</evidence>
<dbReference type="GO" id="GO:0005886">
    <property type="term" value="C:plasma membrane"/>
    <property type="evidence" value="ECO:0007669"/>
    <property type="project" value="UniProtKB-SubCell"/>
</dbReference>
<evidence type="ECO:0000256" key="7">
    <source>
        <dbReference type="SAM" id="Phobius"/>
    </source>
</evidence>
<evidence type="ECO:0000256" key="2">
    <source>
        <dbReference type="ARBA" id="ARBA00022448"/>
    </source>
</evidence>
<organism evidence="8 9">
    <name type="scientific">Lichenicola cladoniae</name>
    <dbReference type="NCBI Taxonomy" id="1484109"/>
    <lineage>
        <taxon>Bacteria</taxon>
        <taxon>Pseudomonadati</taxon>
        <taxon>Pseudomonadota</taxon>
        <taxon>Alphaproteobacteria</taxon>
        <taxon>Acetobacterales</taxon>
        <taxon>Acetobacteraceae</taxon>
        <taxon>Lichenicola</taxon>
    </lineage>
</organism>
<feature type="transmembrane region" description="Helical" evidence="7">
    <location>
        <begin position="83"/>
        <end position="103"/>
    </location>
</feature>
<dbReference type="GO" id="GO:0022857">
    <property type="term" value="F:transmembrane transporter activity"/>
    <property type="evidence" value="ECO:0007669"/>
    <property type="project" value="InterPro"/>
</dbReference>
<feature type="transmembrane region" description="Helical" evidence="7">
    <location>
        <begin position="158"/>
        <end position="179"/>
    </location>
</feature>
<feature type="transmembrane region" description="Helical" evidence="7">
    <location>
        <begin position="405"/>
        <end position="427"/>
    </location>
</feature>
<keyword evidence="9" id="KW-1185">Reference proteome</keyword>
<evidence type="ECO:0000256" key="6">
    <source>
        <dbReference type="ARBA" id="ARBA00023136"/>
    </source>
</evidence>
<dbReference type="RefSeq" id="WP_171836342.1">
    <property type="nucleotide sequence ID" value="NZ_CP053708.1"/>
</dbReference>
<feature type="transmembrane region" description="Helical" evidence="7">
    <location>
        <begin position="433"/>
        <end position="452"/>
    </location>
</feature>
<keyword evidence="3" id="KW-1003">Cell membrane</keyword>
<dbReference type="Proteomes" id="UP000500767">
    <property type="component" value="Chromosome"/>
</dbReference>
<reference evidence="8 9" key="1">
    <citation type="journal article" date="2014" name="World J. Microbiol. Biotechnol.">
        <title>Biodiversity and physiological characteristics of Antarctic and Arctic lichens-associated bacteria.</title>
        <authorList>
            <person name="Lee Y.M."/>
            <person name="Kim E.H."/>
            <person name="Lee H.K."/>
            <person name="Hong S.G."/>
        </authorList>
    </citation>
    <scope>NUCLEOTIDE SEQUENCE [LARGE SCALE GENOMIC DNA]</scope>
    <source>
        <strain evidence="8 9">PAMC 26569</strain>
    </source>
</reference>
<keyword evidence="6 7" id="KW-0472">Membrane</keyword>
<evidence type="ECO:0000256" key="1">
    <source>
        <dbReference type="ARBA" id="ARBA00004651"/>
    </source>
</evidence>
<dbReference type="PANTHER" id="PTHR30509:SF9">
    <property type="entry name" value="MULTIDRUG RESISTANCE PROTEIN MDTO"/>
    <property type="match status" value="1"/>
</dbReference>
<sequence>MPATGGSALGRLSAMPVADWTRRMWERVPSLPPGWFGFCSRTWIAIVLALATAFWLQLDSADSAAVCAAILAQPTRGQSLSKAIYRMGGTVIGAAVALLLIGLFPQDRFMLLGGVGLWVAICTTVSTMTRDFRAYAAVLSGYTVSIVAIAVIDNPNGAFSSAVSRVAVIAIGIVAMTVVNDVFGSPETWKQLADGLKKSTETVFGIADAAVHGRALPAETDIAALASGILALSTQANYSRTELQDGQHRIAGADSAMLGLLDMLFCARAIAYGLQRDDADPAIVQRLPELAGARSDREAFADVEIPHEPVDAFLIERTAALARNRRWVEDGMGVLSNGGRPKRYVSLEYHLDRFAAGLNATRILIAFAIGAAFSILSGLSDSTLALIQISAVCALAATNPNPTSFAYGVLIGAPLAVIAAALINFFLLTQGSAMPVLAIAILPAVFIACTLVMYPKTGAIGFIMLVFTFVMLNPANPQSFDLTSFVERAIMFLSAAVIVFLSLVLILPVSPRRRVMRGMLAIARDVEREMDGPAQHEGPALASRQYDRLSQMQQWNSRIGSSGSRRFVLARLIGLTDLVGALGRARAGLHGIEAVEPLCDTATEIGGGLRKNDVDGTLGRMDVAARMLLDQGHAVPAVHRGALLRAVSGLYGAGAALRANRRMLLLTGTVRTSHKSAAA</sequence>
<evidence type="ECO:0000256" key="5">
    <source>
        <dbReference type="ARBA" id="ARBA00022989"/>
    </source>
</evidence>
<feature type="transmembrane region" description="Helical" evidence="7">
    <location>
        <begin position="109"/>
        <end position="127"/>
    </location>
</feature>
<proteinExistence type="predicted"/>
<name>A0A6M8HR86_9PROT</name>
<accession>A0A6M8HR86</accession>
<dbReference type="AlphaFoldDB" id="A0A6M8HR86"/>
<feature type="transmembrane region" description="Helical" evidence="7">
    <location>
        <begin position="134"/>
        <end position="152"/>
    </location>
</feature>
<evidence type="ECO:0000313" key="8">
    <source>
        <dbReference type="EMBL" id="QKE90777.1"/>
    </source>
</evidence>
<dbReference type="Pfam" id="PF04632">
    <property type="entry name" value="FUSC"/>
    <property type="match status" value="1"/>
</dbReference>
<feature type="transmembrane region" description="Helical" evidence="7">
    <location>
        <begin position="489"/>
        <end position="509"/>
    </location>
</feature>
<feature type="transmembrane region" description="Helical" evidence="7">
    <location>
        <begin position="34"/>
        <end position="56"/>
    </location>
</feature>
<feature type="transmembrane region" description="Helical" evidence="7">
    <location>
        <begin position="459"/>
        <end position="477"/>
    </location>
</feature>
<keyword evidence="4 7" id="KW-0812">Transmembrane</keyword>
<keyword evidence="2" id="KW-0813">Transport</keyword>
<keyword evidence="5 7" id="KW-1133">Transmembrane helix</keyword>
<gene>
    <name evidence="8" type="ORF">HN018_12630</name>
</gene>